<accession>A0A6H0SL90</accession>
<dbReference type="Proteomes" id="UP000502331">
    <property type="component" value="Chromosome"/>
</dbReference>
<proteinExistence type="predicted"/>
<name>A0A6H0SL90_9MICC</name>
<organism evidence="1 2">
    <name type="scientific">Glutamicibacter mishrai</name>
    <dbReference type="NCBI Taxonomy" id="1775880"/>
    <lineage>
        <taxon>Bacteria</taxon>
        <taxon>Bacillati</taxon>
        <taxon>Actinomycetota</taxon>
        <taxon>Actinomycetes</taxon>
        <taxon>Micrococcales</taxon>
        <taxon>Micrococcaceae</taxon>
        <taxon>Glutamicibacter</taxon>
    </lineage>
</organism>
<evidence type="ECO:0000313" key="2">
    <source>
        <dbReference type="Proteomes" id="UP000502331"/>
    </source>
</evidence>
<keyword evidence="2" id="KW-1185">Reference proteome</keyword>
<gene>
    <name evidence="1" type="ORF">D3791_09490</name>
</gene>
<dbReference type="AlphaFoldDB" id="A0A6H0SL90"/>
<protein>
    <submittedName>
        <fullName evidence="1">Uncharacterized protein</fullName>
    </submittedName>
</protein>
<sequence length="134" mass="16187">MLVLSSIEERPGPEWQLTWRSQLGPLAGFTEWSRVVHRSQAEETFWCRNYLVWQGIGFSGSTNVHEEKYVGMFWEHSRNIPEEKLRTLKKYERLDAVEWFALVPLDDLETLKIYREQWPESPKKPKKSFWRLFR</sequence>
<evidence type="ECO:0000313" key="1">
    <source>
        <dbReference type="EMBL" id="QIV87331.1"/>
    </source>
</evidence>
<reference evidence="1 2" key="1">
    <citation type="submission" date="2018-09" db="EMBL/GenBank/DDBJ databases">
        <title>Glutamicibacter mishrai S5-52T (LMG 29155T = KCTC 39846T).</title>
        <authorList>
            <person name="Das S.K."/>
        </authorList>
    </citation>
    <scope>NUCLEOTIDE SEQUENCE [LARGE SCALE GENOMIC DNA]</scope>
    <source>
        <strain evidence="1 2">S5-52</strain>
    </source>
</reference>
<dbReference type="EMBL" id="CP032549">
    <property type="protein sequence ID" value="QIV87331.1"/>
    <property type="molecule type" value="Genomic_DNA"/>
</dbReference>